<dbReference type="OrthoDB" id="301518at2"/>
<keyword evidence="3" id="KW-1185">Reference proteome</keyword>
<dbReference type="AlphaFoldDB" id="A0A2Z3H3G7"/>
<evidence type="ECO:0000313" key="3">
    <source>
        <dbReference type="Proteomes" id="UP000245802"/>
    </source>
</evidence>
<sequence length="155" mass="17154">MSERAAAFGALNPPKVIEHRGKTYRVAPVMTEGTLLRVEERLYERARAALKGARELYADAEYAAEVAKLRARHEAGEFAFSSEKTLAHLGTTEGAALLLSCMMDADLGEVLQLLTEREADVRELLDEAVELSFPKGSPPRPAPEPRGDRPRPKRR</sequence>
<accession>A0A2Z3H3G7</accession>
<name>A0A2Z3H3G7_9BACT</name>
<dbReference type="Proteomes" id="UP000245802">
    <property type="component" value="Chromosome"/>
</dbReference>
<feature type="compositionally biased region" description="Basic and acidic residues" evidence="1">
    <location>
        <begin position="143"/>
        <end position="155"/>
    </location>
</feature>
<dbReference type="RefSeq" id="WP_010040493.1">
    <property type="nucleotide sequence ID" value="NZ_CP025958.1"/>
</dbReference>
<proteinExistence type="predicted"/>
<feature type="region of interest" description="Disordered" evidence="1">
    <location>
        <begin position="130"/>
        <end position="155"/>
    </location>
</feature>
<reference evidence="2 3" key="1">
    <citation type="submission" date="2018-01" db="EMBL/GenBank/DDBJ databases">
        <title>G. obscuriglobus.</title>
        <authorList>
            <person name="Franke J."/>
            <person name="Blomberg W."/>
            <person name="Selmecki A."/>
        </authorList>
    </citation>
    <scope>NUCLEOTIDE SEQUENCE [LARGE SCALE GENOMIC DNA]</scope>
    <source>
        <strain evidence="2 3">DSM 5831</strain>
    </source>
</reference>
<evidence type="ECO:0000313" key="2">
    <source>
        <dbReference type="EMBL" id="AWM40308.1"/>
    </source>
</evidence>
<gene>
    <name evidence="2" type="ORF">C1280_27095</name>
</gene>
<dbReference type="KEGG" id="gog:C1280_27095"/>
<evidence type="ECO:0000256" key="1">
    <source>
        <dbReference type="SAM" id="MobiDB-lite"/>
    </source>
</evidence>
<dbReference type="EMBL" id="CP025958">
    <property type="protein sequence ID" value="AWM40308.1"/>
    <property type="molecule type" value="Genomic_DNA"/>
</dbReference>
<protein>
    <submittedName>
        <fullName evidence="2">Uncharacterized protein</fullName>
    </submittedName>
</protein>
<organism evidence="2 3">
    <name type="scientific">Gemmata obscuriglobus</name>
    <dbReference type="NCBI Taxonomy" id="114"/>
    <lineage>
        <taxon>Bacteria</taxon>
        <taxon>Pseudomonadati</taxon>
        <taxon>Planctomycetota</taxon>
        <taxon>Planctomycetia</taxon>
        <taxon>Gemmatales</taxon>
        <taxon>Gemmataceae</taxon>
        <taxon>Gemmata</taxon>
    </lineage>
</organism>